<evidence type="ECO:0000256" key="4">
    <source>
        <dbReference type="ARBA" id="ARBA00023163"/>
    </source>
</evidence>
<dbReference type="CDD" id="cd12148">
    <property type="entry name" value="fungal_TF_MHR"/>
    <property type="match status" value="1"/>
</dbReference>
<reference evidence="7 8" key="1">
    <citation type="submission" date="2016-05" db="EMBL/GenBank/DDBJ databases">
        <title>A degradative enzymes factory behind the ericoid mycorrhizal symbiosis.</title>
        <authorList>
            <consortium name="DOE Joint Genome Institute"/>
            <person name="Martino E."/>
            <person name="Morin E."/>
            <person name="Grelet G."/>
            <person name="Kuo A."/>
            <person name="Kohler A."/>
            <person name="Daghino S."/>
            <person name="Barry K."/>
            <person name="Choi C."/>
            <person name="Cichocki N."/>
            <person name="Clum A."/>
            <person name="Copeland A."/>
            <person name="Hainaut M."/>
            <person name="Haridas S."/>
            <person name="Labutti K."/>
            <person name="Lindquist E."/>
            <person name="Lipzen A."/>
            <person name="Khouja H.-R."/>
            <person name="Murat C."/>
            <person name="Ohm R."/>
            <person name="Olson A."/>
            <person name="Spatafora J."/>
            <person name="Veneault-Fourrey C."/>
            <person name="Henrissat B."/>
            <person name="Grigoriev I."/>
            <person name="Martin F."/>
            <person name="Perotto S."/>
        </authorList>
    </citation>
    <scope>NUCLEOTIDE SEQUENCE [LARGE SCALE GENOMIC DNA]</scope>
    <source>
        <strain evidence="7 8">UAMH 7357</strain>
    </source>
</reference>
<dbReference type="EMBL" id="KZ613490">
    <property type="protein sequence ID" value="PMD19282.1"/>
    <property type="molecule type" value="Genomic_DNA"/>
</dbReference>
<keyword evidence="4" id="KW-0804">Transcription</keyword>
<keyword evidence="2" id="KW-0805">Transcription regulation</keyword>
<dbReference type="GO" id="GO:0003677">
    <property type="term" value="F:DNA binding"/>
    <property type="evidence" value="ECO:0007669"/>
    <property type="project" value="UniProtKB-KW"/>
</dbReference>
<comment type="subcellular location">
    <subcellularLocation>
        <location evidence="1">Nucleus</location>
    </subcellularLocation>
</comment>
<evidence type="ECO:0000256" key="6">
    <source>
        <dbReference type="SAM" id="MobiDB-lite"/>
    </source>
</evidence>
<protein>
    <recommendedName>
        <fullName evidence="9">Transcription factor domain-containing protein</fullName>
    </recommendedName>
</protein>
<evidence type="ECO:0000313" key="7">
    <source>
        <dbReference type="EMBL" id="PMD19282.1"/>
    </source>
</evidence>
<dbReference type="GO" id="GO:0005634">
    <property type="term" value="C:nucleus"/>
    <property type="evidence" value="ECO:0007669"/>
    <property type="project" value="UniProtKB-SubCell"/>
</dbReference>
<organism evidence="7 8">
    <name type="scientific">Hyaloscypha hepaticicola</name>
    <dbReference type="NCBI Taxonomy" id="2082293"/>
    <lineage>
        <taxon>Eukaryota</taxon>
        <taxon>Fungi</taxon>
        <taxon>Dikarya</taxon>
        <taxon>Ascomycota</taxon>
        <taxon>Pezizomycotina</taxon>
        <taxon>Leotiomycetes</taxon>
        <taxon>Helotiales</taxon>
        <taxon>Hyaloscyphaceae</taxon>
        <taxon>Hyaloscypha</taxon>
    </lineage>
</organism>
<dbReference type="Proteomes" id="UP000235672">
    <property type="component" value="Unassembled WGS sequence"/>
</dbReference>
<keyword evidence="5" id="KW-0539">Nucleus</keyword>
<proteinExistence type="predicted"/>
<dbReference type="STRING" id="1745343.A0A2J6PZ05"/>
<dbReference type="AlphaFoldDB" id="A0A2J6PZ05"/>
<keyword evidence="3" id="KW-0238">DNA-binding</keyword>
<evidence type="ECO:0000313" key="8">
    <source>
        <dbReference type="Proteomes" id="UP000235672"/>
    </source>
</evidence>
<dbReference type="PANTHER" id="PTHR46910:SF37">
    <property type="entry name" value="ZN(II)2CYS6 TRANSCRIPTION FACTOR (EUROFUNG)"/>
    <property type="match status" value="1"/>
</dbReference>
<dbReference type="PANTHER" id="PTHR46910">
    <property type="entry name" value="TRANSCRIPTION FACTOR PDR1"/>
    <property type="match status" value="1"/>
</dbReference>
<feature type="region of interest" description="Disordered" evidence="6">
    <location>
        <begin position="56"/>
        <end position="82"/>
    </location>
</feature>
<name>A0A2J6PZ05_9HELO</name>
<accession>A0A2J6PZ05</accession>
<evidence type="ECO:0000256" key="3">
    <source>
        <dbReference type="ARBA" id="ARBA00023125"/>
    </source>
</evidence>
<evidence type="ECO:0000256" key="2">
    <source>
        <dbReference type="ARBA" id="ARBA00023015"/>
    </source>
</evidence>
<gene>
    <name evidence="7" type="ORF">NA56DRAFT_660751</name>
</gene>
<feature type="compositionally biased region" description="Polar residues" evidence="6">
    <location>
        <begin position="14"/>
        <end position="26"/>
    </location>
</feature>
<feature type="region of interest" description="Disordered" evidence="6">
    <location>
        <begin position="1"/>
        <end position="26"/>
    </location>
</feature>
<evidence type="ECO:0000256" key="1">
    <source>
        <dbReference type="ARBA" id="ARBA00004123"/>
    </source>
</evidence>
<keyword evidence="8" id="KW-1185">Reference proteome</keyword>
<evidence type="ECO:0008006" key="9">
    <source>
        <dbReference type="Google" id="ProtNLM"/>
    </source>
</evidence>
<sequence length="336" mass="36363">MTYGFGTDGACSAHRTSQNLDSEPSSSILASRLRSYAEASPHLTNHRPASVAKLAKDDATAGSHDAPIASHAASNASMKQSGKFGDLERRAKILEEHSKTVQQSLPPTLASENDHFNLETKHDNIPVVTCTKRLKDSRLHDEFVVNTSSLLQSAASVNSSQTQITAKQRIPIFPHFLLPESIPARKFTPLMPPEIARRLIQNSFTEVMAEHQLMDLSTFVKLLDAQYAASSVGSGGNPARWTMVNAVIALAIRFKTAPGSEAALSDITHGFYQNATRVLPELILQDTCLLSVQALLTMAMFAQCIPDIRASIMLATNASRQAGIVNTESAIDRASD</sequence>
<dbReference type="GO" id="GO:0003700">
    <property type="term" value="F:DNA-binding transcription factor activity"/>
    <property type="evidence" value="ECO:0007669"/>
    <property type="project" value="InterPro"/>
</dbReference>
<dbReference type="InterPro" id="IPR050987">
    <property type="entry name" value="AtrR-like"/>
</dbReference>
<dbReference type="OrthoDB" id="3266505at2759"/>
<evidence type="ECO:0000256" key="5">
    <source>
        <dbReference type="ARBA" id="ARBA00023242"/>
    </source>
</evidence>